<reference evidence="3" key="1">
    <citation type="journal article" date="2020" name="Stud. Mycol.">
        <title>101 Dothideomycetes genomes: a test case for predicting lifestyles and emergence of pathogens.</title>
        <authorList>
            <person name="Haridas S."/>
            <person name="Albert R."/>
            <person name="Binder M."/>
            <person name="Bloem J."/>
            <person name="Labutti K."/>
            <person name="Salamov A."/>
            <person name="Andreopoulos B."/>
            <person name="Baker S."/>
            <person name="Barry K."/>
            <person name="Bills G."/>
            <person name="Bluhm B."/>
            <person name="Cannon C."/>
            <person name="Castanera R."/>
            <person name="Culley D."/>
            <person name="Daum C."/>
            <person name="Ezra D."/>
            <person name="Gonzalez J."/>
            <person name="Henrissat B."/>
            <person name="Kuo A."/>
            <person name="Liang C."/>
            <person name="Lipzen A."/>
            <person name="Lutzoni F."/>
            <person name="Magnuson J."/>
            <person name="Mondo S."/>
            <person name="Nolan M."/>
            <person name="Ohm R."/>
            <person name="Pangilinan J."/>
            <person name="Park H.-J."/>
            <person name="Ramirez L."/>
            <person name="Alfaro M."/>
            <person name="Sun H."/>
            <person name="Tritt A."/>
            <person name="Yoshinaga Y."/>
            <person name="Zwiers L.-H."/>
            <person name="Turgeon B."/>
            <person name="Goodwin S."/>
            <person name="Spatafora J."/>
            <person name="Crous P."/>
            <person name="Grigoriev I."/>
        </authorList>
    </citation>
    <scope>NUCLEOTIDE SEQUENCE</scope>
    <source>
        <strain evidence="3">CBS 125425</strain>
    </source>
</reference>
<dbReference type="InterPro" id="IPR001357">
    <property type="entry name" value="BRCT_dom"/>
</dbReference>
<dbReference type="AlphaFoldDB" id="A0A9P4QQD8"/>
<comment type="caution">
    <text evidence="3">The sequence shown here is derived from an EMBL/GenBank/DDBJ whole genome shotgun (WGS) entry which is preliminary data.</text>
</comment>
<evidence type="ECO:0000259" key="2">
    <source>
        <dbReference type="PROSITE" id="PS50172"/>
    </source>
</evidence>
<dbReference type="InterPro" id="IPR036420">
    <property type="entry name" value="BRCT_dom_sf"/>
</dbReference>
<dbReference type="SMART" id="SM00292">
    <property type="entry name" value="BRCT"/>
    <property type="match status" value="1"/>
</dbReference>
<proteinExistence type="predicted"/>
<feature type="region of interest" description="Disordered" evidence="1">
    <location>
        <begin position="347"/>
        <end position="385"/>
    </location>
</feature>
<name>A0A9P4QQD8_9PLEO</name>
<feature type="domain" description="BRCT" evidence="2">
    <location>
        <begin position="250"/>
        <end position="355"/>
    </location>
</feature>
<protein>
    <recommendedName>
        <fullName evidence="2">BRCT domain-containing protein</fullName>
    </recommendedName>
</protein>
<feature type="compositionally biased region" description="Low complexity" evidence="1">
    <location>
        <begin position="82"/>
        <end position="103"/>
    </location>
</feature>
<evidence type="ECO:0000256" key="1">
    <source>
        <dbReference type="SAM" id="MobiDB-lite"/>
    </source>
</evidence>
<evidence type="ECO:0000313" key="3">
    <source>
        <dbReference type="EMBL" id="KAF2728996.1"/>
    </source>
</evidence>
<gene>
    <name evidence="3" type="ORF">EJ04DRAFT_448139</name>
</gene>
<dbReference type="SUPFAM" id="SSF52113">
    <property type="entry name" value="BRCT domain"/>
    <property type="match status" value="1"/>
</dbReference>
<organism evidence="3 4">
    <name type="scientific">Polyplosphaeria fusca</name>
    <dbReference type="NCBI Taxonomy" id="682080"/>
    <lineage>
        <taxon>Eukaryota</taxon>
        <taxon>Fungi</taxon>
        <taxon>Dikarya</taxon>
        <taxon>Ascomycota</taxon>
        <taxon>Pezizomycotina</taxon>
        <taxon>Dothideomycetes</taxon>
        <taxon>Pleosporomycetidae</taxon>
        <taxon>Pleosporales</taxon>
        <taxon>Tetraplosphaeriaceae</taxon>
        <taxon>Polyplosphaeria</taxon>
    </lineage>
</organism>
<feature type="region of interest" description="Disordered" evidence="1">
    <location>
        <begin position="1"/>
        <end position="167"/>
    </location>
</feature>
<dbReference type="Gene3D" id="3.40.50.10190">
    <property type="entry name" value="BRCT domain"/>
    <property type="match status" value="1"/>
</dbReference>
<sequence>MPASPKDDPELPPSFQHTSPEHTGKNTRAIPRSQREYERVSRGPGRAPSPSAETQRRPSPSALSSEHAGPHSRSCQKHDAAASHAPSSTTKTSSSPASSCTTHRITPSTLPSGLAVPSRTLFDPWNSSSTGHQRAENRLSGSTSWRQSRHLKLGEQYRGGPGGGKRVADAVGAGSENFGKDGRKENWGWLRRSKGLRTGRQKSLLEAWASTKPFEDAKEAPKDVDEIKVLETDIGDEKDGIGEDGGRQPQLKQIFDGLVFYLNGSTAPLVSDHKLKFLVAERGGSFSIALGRRSVTHVIVGRTSCKGGCGVGLAASKIQKEVAQTRGNAIKFVTAEWVLSSIKASTRQPESRFANLNPPLAPPGQTSVYPLFTQPQPPQQNQADG</sequence>
<dbReference type="OrthoDB" id="427711at2759"/>
<dbReference type="EMBL" id="ML996259">
    <property type="protein sequence ID" value="KAF2728996.1"/>
    <property type="molecule type" value="Genomic_DNA"/>
</dbReference>
<dbReference type="PROSITE" id="PS50172">
    <property type="entry name" value="BRCT"/>
    <property type="match status" value="1"/>
</dbReference>
<accession>A0A9P4QQD8</accession>
<evidence type="ECO:0000313" key="4">
    <source>
        <dbReference type="Proteomes" id="UP000799444"/>
    </source>
</evidence>
<feature type="compositionally biased region" description="Polar residues" evidence="1">
    <location>
        <begin position="51"/>
        <end position="64"/>
    </location>
</feature>
<keyword evidence="4" id="KW-1185">Reference proteome</keyword>
<dbReference type="Proteomes" id="UP000799444">
    <property type="component" value="Unassembled WGS sequence"/>
</dbReference>
<dbReference type="Pfam" id="PF00533">
    <property type="entry name" value="BRCT"/>
    <property type="match status" value="1"/>
</dbReference>